<dbReference type="InterPro" id="IPR050151">
    <property type="entry name" value="Class-I_Pyr_Nuc-Dis_Oxidored"/>
</dbReference>
<evidence type="ECO:0000256" key="5">
    <source>
        <dbReference type="ARBA" id="ARBA00022490"/>
    </source>
</evidence>
<feature type="binding site" evidence="15">
    <location>
        <position position="146"/>
    </location>
    <ligand>
        <name>FAD</name>
        <dbReference type="ChEBI" id="CHEBI:57692"/>
    </ligand>
</feature>
<keyword evidence="6 17" id="KW-0285">Flavoprotein</keyword>
<dbReference type="GO" id="GO:0005737">
    <property type="term" value="C:cytoplasm"/>
    <property type="evidence" value="ECO:0007669"/>
    <property type="project" value="UniProtKB-SubCell"/>
</dbReference>
<keyword evidence="12 17" id="KW-0676">Redox-active center</keyword>
<feature type="binding site" evidence="15">
    <location>
        <position position="407"/>
    </location>
    <ligand>
        <name>FAD</name>
        <dbReference type="ChEBI" id="CHEBI:57692"/>
    </ligand>
</feature>
<reference evidence="19 20" key="1">
    <citation type="journal article" date="2009" name="PLoS ONE">
        <title>Genome analysis of the anaerobic thermohalophilic bacterium Halothermothrix orenii.</title>
        <authorList>
            <person name="Mavromatis K."/>
            <person name="Ivanova N."/>
            <person name="Anderson I."/>
            <person name="Lykidis A."/>
            <person name="Hooper S.D."/>
            <person name="Sun H."/>
            <person name="Kunin V."/>
            <person name="Lapidus A."/>
            <person name="Hugenholtz P."/>
            <person name="Patel B."/>
            <person name="Kyrpides N.C."/>
        </authorList>
    </citation>
    <scope>NUCLEOTIDE SEQUENCE [LARGE SCALE GENOMIC DNA]</scope>
    <source>
        <strain evidence="20">H 168 / OCM 544 / DSM 9562</strain>
    </source>
</reference>
<evidence type="ECO:0000259" key="18">
    <source>
        <dbReference type="PROSITE" id="PS50968"/>
    </source>
</evidence>
<comment type="similarity">
    <text evidence="2 17">Belongs to the class-I pyridine nucleotide-disulfide oxidoreductase family.</text>
</comment>
<dbReference type="eggNOG" id="COG1249">
    <property type="taxonomic scope" value="Bacteria"/>
</dbReference>
<dbReference type="Proteomes" id="UP000000719">
    <property type="component" value="Chromosome"/>
</dbReference>
<evidence type="ECO:0000256" key="12">
    <source>
        <dbReference type="ARBA" id="ARBA00023284"/>
    </source>
</evidence>
<evidence type="ECO:0000256" key="9">
    <source>
        <dbReference type="ARBA" id="ARBA00023002"/>
    </source>
</evidence>
<dbReference type="PIRSF" id="PIRSF000350">
    <property type="entry name" value="Mercury_reductase_MerA"/>
    <property type="match status" value="1"/>
</dbReference>
<dbReference type="InterPro" id="IPR004099">
    <property type="entry name" value="Pyr_nucl-diS_OxRdtase_dimer"/>
</dbReference>
<dbReference type="Pfam" id="PF00364">
    <property type="entry name" value="Biotin_lipoyl"/>
    <property type="match status" value="1"/>
</dbReference>
<dbReference type="SUPFAM" id="SSF55424">
    <property type="entry name" value="FAD/NAD-linked reductases, dimerisation (C-terminal) domain"/>
    <property type="match status" value="1"/>
</dbReference>
<comment type="miscellaneous">
    <text evidence="17">The active site is a redox-active disulfide bond.</text>
</comment>
<dbReference type="EMBL" id="CP001098">
    <property type="protein sequence ID" value="ACL70848.1"/>
    <property type="molecule type" value="Genomic_DNA"/>
</dbReference>
<dbReference type="KEGG" id="hor:Hore_21030"/>
<dbReference type="PROSITE" id="PS50968">
    <property type="entry name" value="BIOTINYL_LIPOYL"/>
    <property type="match status" value="1"/>
</dbReference>
<dbReference type="Gene3D" id="2.40.50.100">
    <property type="match status" value="1"/>
</dbReference>
<evidence type="ECO:0000256" key="16">
    <source>
        <dbReference type="PIRSR" id="PIRSR000350-4"/>
    </source>
</evidence>
<evidence type="ECO:0000256" key="6">
    <source>
        <dbReference type="ARBA" id="ARBA00022630"/>
    </source>
</evidence>
<dbReference type="PANTHER" id="PTHR22912:SF217">
    <property type="entry name" value="DIHYDROLIPOYL DEHYDROGENASE"/>
    <property type="match status" value="1"/>
</dbReference>
<dbReference type="OrthoDB" id="9807946at2"/>
<dbReference type="InterPro" id="IPR036188">
    <property type="entry name" value="FAD/NAD-bd_sf"/>
</dbReference>
<dbReference type="FunFam" id="3.30.390.30:FF:000001">
    <property type="entry name" value="Dihydrolipoyl dehydrogenase"/>
    <property type="match status" value="1"/>
</dbReference>
<dbReference type="InterPro" id="IPR023753">
    <property type="entry name" value="FAD/NAD-binding_dom"/>
</dbReference>
<keyword evidence="10 15" id="KW-0520">NAD</keyword>
<dbReference type="RefSeq" id="WP_015923817.1">
    <property type="nucleotide sequence ID" value="NC_011899.1"/>
</dbReference>
<feature type="domain" description="Lipoyl-binding" evidence="18">
    <location>
        <begin position="1"/>
        <end position="76"/>
    </location>
</feature>
<proteinExistence type="inferred from homology"/>
<evidence type="ECO:0000313" key="19">
    <source>
        <dbReference type="EMBL" id="ACL70848.1"/>
    </source>
</evidence>
<feature type="binding site" evidence="15">
    <location>
        <position position="297"/>
    </location>
    <ligand>
        <name>NAD(+)</name>
        <dbReference type="ChEBI" id="CHEBI:57540"/>
    </ligand>
</feature>
<feature type="binding site" evidence="15">
    <location>
        <begin position="274"/>
        <end position="281"/>
    </location>
    <ligand>
        <name>NAD(+)</name>
        <dbReference type="ChEBI" id="CHEBI:57540"/>
    </ligand>
</feature>
<dbReference type="HOGENOM" id="CLU_016755_0_3_9"/>
<keyword evidence="15" id="KW-0547">Nucleotide-binding</keyword>
<keyword evidence="7" id="KW-0450">Lipoyl</keyword>
<evidence type="ECO:0000256" key="15">
    <source>
        <dbReference type="PIRSR" id="PIRSR000350-3"/>
    </source>
</evidence>
<dbReference type="PROSITE" id="PS00076">
    <property type="entry name" value="PYRIDINE_REDOX_1"/>
    <property type="match status" value="1"/>
</dbReference>
<dbReference type="SUPFAM" id="SSF51230">
    <property type="entry name" value="Single hybrid motif"/>
    <property type="match status" value="1"/>
</dbReference>
<name>B8CZZ6_HALOH</name>
<evidence type="ECO:0000313" key="20">
    <source>
        <dbReference type="Proteomes" id="UP000000719"/>
    </source>
</evidence>
<dbReference type="PRINTS" id="PR00411">
    <property type="entry name" value="PNDRDTASEI"/>
</dbReference>
<dbReference type="Gene3D" id="3.50.50.60">
    <property type="entry name" value="FAD/NAD(P)-binding domain"/>
    <property type="match status" value="2"/>
</dbReference>
<dbReference type="NCBIfam" id="TIGR01350">
    <property type="entry name" value="lipoamide_DH"/>
    <property type="match status" value="1"/>
</dbReference>
<keyword evidence="5" id="KW-0963">Cytoplasm</keyword>
<evidence type="ECO:0000256" key="3">
    <source>
        <dbReference type="ARBA" id="ARBA00012608"/>
    </source>
</evidence>
<dbReference type="Gene3D" id="3.30.390.30">
    <property type="match status" value="1"/>
</dbReference>
<evidence type="ECO:0000256" key="2">
    <source>
        <dbReference type="ARBA" id="ARBA00007532"/>
    </source>
</evidence>
<dbReference type="InterPro" id="IPR016156">
    <property type="entry name" value="FAD/NAD-linked_Rdtase_dimer_sf"/>
</dbReference>
<gene>
    <name evidence="19" type="ordered locus">Hore_21030</name>
</gene>
<feature type="active site" description="Proton acceptor" evidence="14">
    <location>
        <position position="539"/>
    </location>
</feature>
<comment type="cofactor">
    <cofactor evidence="15 17">
        <name>FAD</name>
        <dbReference type="ChEBI" id="CHEBI:57692"/>
    </cofactor>
    <text evidence="15 17">Binds 1 FAD per subunit.</text>
</comment>
<evidence type="ECO:0000256" key="8">
    <source>
        <dbReference type="ARBA" id="ARBA00022827"/>
    </source>
</evidence>
<dbReference type="EC" id="1.8.1.4" evidence="3 17"/>
<keyword evidence="8 15" id="KW-0274">FAD</keyword>
<dbReference type="STRING" id="373903.Hore_21030"/>
<evidence type="ECO:0000256" key="1">
    <source>
        <dbReference type="ARBA" id="ARBA00004496"/>
    </source>
</evidence>
<comment type="catalytic activity">
    <reaction evidence="13 17">
        <text>N(6)-[(R)-dihydrolipoyl]-L-lysyl-[protein] + NAD(+) = N(6)-[(R)-lipoyl]-L-lysyl-[protein] + NADH + H(+)</text>
        <dbReference type="Rhea" id="RHEA:15045"/>
        <dbReference type="Rhea" id="RHEA-COMP:10474"/>
        <dbReference type="Rhea" id="RHEA-COMP:10475"/>
        <dbReference type="ChEBI" id="CHEBI:15378"/>
        <dbReference type="ChEBI" id="CHEBI:57540"/>
        <dbReference type="ChEBI" id="CHEBI:57945"/>
        <dbReference type="ChEBI" id="CHEBI:83099"/>
        <dbReference type="ChEBI" id="CHEBI:83100"/>
        <dbReference type="EC" id="1.8.1.4"/>
    </reaction>
</comment>
<evidence type="ECO:0000256" key="7">
    <source>
        <dbReference type="ARBA" id="ARBA00022823"/>
    </source>
</evidence>
<dbReference type="Pfam" id="PF02852">
    <property type="entry name" value="Pyr_redox_dim"/>
    <property type="match status" value="1"/>
</dbReference>
<sequence>MVELTLDGLLNNASEAKVTRVNVEEGEKINKGDLLFEVEANKAAIPVESNYEGKITKIAVKEGDVVKKGDLLATIEETEGEANQKQEDTNPEKAGNAMEADITIIGAGPGGYVAAIKAAQMGAKVVLVEKDKLGGTCLNRGCIPTKALVRSAEIYNYLKEADDFGCHAENISLNMKKVIKRKDKIVSRLVKGIEFLMRKNGVKVIQGSGQIKDPETVYVKKDNGDVVINTSNIIIATGSVPAHLPIEGADLPGVINSAEALELEELPEKMVIVGGGVIGMEFAFIFNSFGVDVTVVEYLDDILASNDSDICSEITSIAENRNIKIFTGSRVEKINETEDGKYIVSFTQNDKNKFVTGDKVLMAVGRKPFFEGIGVEELGLELNEKGRGIKVNDKMQTSIPNIYAIGDVTSKILLAHAASHQGIVAVKNIMGEECKMDYGAIPGAVFTDPEIATVGYNEKTATEAGIEYNVGVFPFKANGKVLTLGENKGFIKILTEKDTDKVIGCSMIGPHSTDLIAEVTLAVKNGLRAEDIAETIHAHPTTAEVIHEAALSAYEKPLHTFQ</sequence>
<dbReference type="PANTHER" id="PTHR22912">
    <property type="entry name" value="DISULFIDE OXIDOREDUCTASE"/>
    <property type="match status" value="1"/>
</dbReference>
<comment type="subcellular location">
    <subcellularLocation>
        <location evidence="1">Cytoplasm</location>
    </subcellularLocation>
</comment>
<dbReference type="InterPro" id="IPR012999">
    <property type="entry name" value="Pyr_OxRdtase_I_AS"/>
</dbReference>
<dbReference type="SUPFAM" id="SSF51905">
    <property type="entry name" value="FAD/NAD(P)-binding domain"/>
    <property type="match status" value="1"/>
</dbReference>
<keyword evidence="20" id="KW-1185">Reference proteome</keyword>
<dbReference type="InterPro" id="IPR006258">
    <property type="entry name" value="Lipoamide_DH"/>
</dbReference>
<protein>
    <recommendedName>
        <fullName evidence="4 17">Dihydrolipoyl dehydrogenase</fullName>
        <ecNumber evidence="3 17">1.8.1.4</ecNumber>
    </recommendedName>
</protein>
<evidence type="ECO:0000256" key="4">
    <source>
        <dbReference type="ARBA" id="ARBA00016961"/>
    </source>
</evidence>
<evidence type="ECO:0000256" key="10">
    <source>
        <dbReference type="ARBA" id="ARBA00023027"/>
    </source>
</evidence>
<feature type="binding site" evidence="15">
    <location>
        <position position="365"/>
    </location>
    <ligand>
        <name>NAD(+)</name>
        <dbReference type="ChEBI" id="CHEBI:57540"/>
    </ligand>
</feature>
<feature type="disulfide bond" description="Redox-active" evidence="16">
    <location>
        <begin position="137"/>
        <end position="142"/>
    </location>
</feature>
<feature type="binding site" evidence="15">
    <location>
        <position position="209"/>
    </location>
    <ligand>
        <name>FAD</name>
        <dbReference type="ChEBI" id="CHEBI:57692"/>
    </ligand>
</feature>
<organism evidence="19 20">
    <name type="scientific">Halothermothrix orenii (strain H 168 / OCM 544 / DSM 9562)</name>
    <dbReference type="NCBI Taxonomy" id="373903"/>
    <lineage>
        <taxon>Bacteria</taxon>
        <taxon>Bacillati</taxon>
        <taxon>Bacillota</taxon>
        <taxon>Clostridia</taxon>
        <taxon>Halanaerobiales</taxon>
        <taxon>Halothermotrichaceae</taxon>
        <taxon>Halothermothrix</taxon>
    </lineage>
</organism>
<dbReference type="InterPro" id="IPR001100">
    <property type="entry name" value="Pyr_nuc-diS_OxRdtase"/>
</dbReference>
<dbReference type="InterPro" id="IPR011053">
    <property type="entry name" value="Single_hybrid_motif"/>
</dbReference>
<evidence type="ECO:0000256" key="13">
    <source>
        <dbReference type="ARBA" id="ARBA00049187"/>
    </source>
</evidence>
<evidence type="ECO:0000256" key="14">
    <source>
        <dbReference type="PIRSR" id="PIRSR000350-2"/>
    </source>
</evidence>
<keyword evidence="11" id="KW-1015">Disulfide bond</keyword>
<dbReference type="InterPro" id="IPR003016">
    <property type="entry name" value="2-oxoA_DH_lipoyl-BS"/>
</dbReference>
<keyword evidence="9 17" id="KW-0560">Oxidoreductase</keyword>
<dbReference type="GO" id="GO:0006103">
    <property type="term" value="P:2-oxoglutarate metabolic process"/>
    <property type="evidence" value="ECO:0007669"/>
    <property type="project" value="TreeGrafter"/>
</dbReference>
<dbReference type="PROSITE" id="PS00189">
    <property type="entry name" value="LIPOYL"/>
    <property type="match status" value="1"/>
</dbReference>
<dbReference type="Pfam" id="PF07992">
    <property type="entry name" value="Pyr_redox_2"/>
    <property type="match status" value="1"/>
</dbReference>
<dbReference type="InterPro" id="IPR000089">
    <property type="entry name" value="Biotin_lipoyl"/>
</dbReference>
<dbReference type="PRINTS" id="PR00368">
    <property type="entry name" value="FADPNR"/>
</dbReference>
<dbReference type="GO" id="GO:0004148">
    <property type="term" value="F:dihydrolipoyl dehydrogenase (NADH) activity"/>
    <property type="evidence" value="ECO:0007669"/>
    <property type="project" value="UniProtKB-EC"/>
</dbReference>
<dbReference type="CDD" id="cd06849">
    <property type="entry name" value="lipoyl_domain"/>
    <property type="match status" value="1"/>
</dbReference>
<feature type="binding site" evidence="15">
    <location>
        <begin position="237"/>
        <end position="239"/>
    </location>
    <ligand>
        <name>FAD</name>
        <dbReference type="ChEBI" id="CHEBI:57692"/>
    </ligand>
</feature>
<dbReference type="AlphaFoldDB" id="B8CZZ6"/>
<evidence type="ECO:0000256" key="17">
    <source>
        <dbReference type="RuleBase" id="RU003692"/>
    </source>
</evidence>
<evidence type="ECO:0000256" key="11">
    <source>
        <dbReference type="ARBA" id="ARBA00023157"/>
    </source>
</evidence>
<accession>B8CZZ6</accession>
<dbReference type="GO" id="GO:0050660">
    <property type="term" value="F:flavin adenine dinucleotide binding"/>
    <property type="evidence" value="ECO:0007669"/>
    <property type="project" value="InterPro"/>
</dbReference>